<name>A0ABQ4WP24_9ASTR</name>
<reference evidence="1" key="2">
    <citation type="submission" date="2022-01" db="EMBL/GenBank/DDBJ databases">
        <authorList>
            <person name="Yamashiro T."/>
            <person name="Shiraishi A."/>
            <person name="Satake H."/>
            <person name="Nakayama K."/>
        </authorList>
    </citation>
    <scope>NUCLEOTIDE SEQUENCE</scope>
</reference>
<evidence type="ECO:0000313" key="2">
    <source>
        <dbReference type="Proteomes" id="UP001151760"/>
    </source>
</evidence>
<gene>
    <name evidence="1" type="ORF">Tco_0627996</name>
</gene>
<comment type="caution">
    <text evidence="1">The sequence shown here is derived from an EMBL/GenBank/DDBJ whole genome shotgun (WGS) entry which is preliminary data.</text>
</comment>
<reference evidence="1" key="1">
    <citation type="journal article" date="2022" name="Int. J. Mol. Sci.">
        <title>Draft Genome of Tanacetum Coccineum: Genomic Comparison of Closely Related Tanacetum-Family Plants.</title>
        <authorList>
            <person name="Yamashiro T."/>
            <person name="Shiraishi A."/>
            <person name="Nakayama K."/>
            <person name="Satake H."/>
        </authorList>
    </citation>
    <scope>NUCLEOTIDE SEQUENCE</scope>
</reference>
<dbReference type="EMBL" id="BQNB010008814">
    <property type="protein sequence ID" value="GJS54634.1"/>
    <property type="molecule type" value="Genomic_DNA"/>
</dbReference>
<protein>
    <recommendedName>
        <fullName evidence="3">Reverse transcriptase domain-containing protein</fullName>
    </recommendedName>
</protein>
<feature type="non-terminal residue" evidence="1">
    <location>
        <position position="1"/>
    </location>
</feature>
<evidence type="ECO:0008006" key="3">
    <source>
        <dbReference type="Google" id="ProtNLM"/>
    </source>
</evidence>
<sequence>EINPLYNKVLEDLDLIPPGIENDHFNVESDLIESLLNKDTLITSPKIDFLLEEFADELALIKPIPPRIAETNFDPKEDIRLIKKLLYDNSSTRPPKELNSEISDAMIESFSLSPIPVKDSDSLMKEIDIFLAPDDSIPPGIENDDYDSEGDILEELLTNDSLSLPENESFHFDRYYVPSFPRLPEKPPDDDGIYFDIKPDMGVLTAKAFNHGIFASKEEKSPHLLSHRGFKAFKIIHNFLNESPMMIYGGDMPILDDSPDYEDSRARGFVQRSLDLHPFACLFRESYILDLID</sequence>
<organism evidence="1 2">
    <name type="scientific">Tanacetum coccineum</name>
    <dbReference type="NCBI Taxonomy" id="301880"/>
    <lineage>
        <taxon>Eukaryota</taxon>
        <taxon>Viridiplantae</taxon>
        <taxon>Streptophyta</taxon>
        <taxon>Embryophyta</taxon>
        <taxon>Tracheophyta</taxon>
        <taxon>Spermatophyta</taxon>
        <taxon>Magnoliopsida</taxon>
        <taxon>eudicotyledons</taxon>
        <taxon>Gunneridae</taxon>
        <taxon>Pentapetalae</taxon>
        <taxon>asterids</taxon>
        <taxon>campanulids</taxon>
        <taxon>Asterales</taxon>
        <taxon>Asteraceae</taxon>
        <taxon>Asteroideae</taxon>
        <taxon>Anthemideae</taxon>
        <taxon>Anthemidinae</taxon>
        <taxon>Tanacetum</taxon>
    </lineage>
</organism>
<dbReference type="Proteomes" id="UP001151760">
    <property type="component" value="Unassembled WGS sequence"/>
</dbReference>
<evidence type="ECO:0000313" key="1">
    <source>
        <dbReference type="EMBL" id="GJS54634.1"/>
    </source>
</evidence>
<accession>A0ABQ4WP24</accession>
<keyword evidence="2" id="KW-1185">Reference proteome</keyword>
<proteinExistence type="predicted"/>